<feature type="transmembrane region" description="Helical" evidence="1">
    <location>
        <begin position="187"/>
        <end position="203"/>
    </location>
</feature>
<keyword evidence="1" id="KW-0812">Transmembrane</keyword>
<feature type="transmembrane region" description="Helical" evidence="1">
    <location>
        <begin position="239"/>
        <end position="263"/>
    </location>
</feature>
<evidence type="ECO:0000313" key="3">
    <source>
        <dbReference type="Proteomes" id="UP001062776"/>
    </source>
</evidence>
<dbReference type="InterPro" id="IPR018674">
    <property type="entry name" value="DUF2142_membrane"/>
</dbReference>
<keyword evidence="1" id="KW-0472">Membrane</keyword>
<feature type="transmembrane region" description="Helical" evidence="1">
    <location>
        <begin position="353"/>
        <end position="374"/>
    </location>
</feature>
<organism evidence="2 3">
    <name type="scientific">Asaia krungthepensis NRIC 0535</name>
    <dbReference type="NCBI Taxonomy" id="1307925"/>
    <lineage>
        <taxon>Bacteria</taxon>
        <taxon>Pseudomonadati</taxon>
        <taxon>Pseudomonadota</taxon>
        <taxon>Alphaproteobacteria</taxon>
        <taxon>Acetobacterales</taxon>
        <taxon>Acetobacteraceae</taxon>
        <taxon>Asaia</taxon>
    </lineage>
</organism>
<dbReference type="EMBL" id="BAPV01000057">
    <property type="protein sequence ID" value="GBQ92372.1"/>
    <property type="molecule type" value="Genomic_DNA"/>
</dbReference>
<name>A0ABQ0Q5G3_9PROT</name>
<feature type="transmembrane region" description="Helical" evidence="1">
    <location>
        <begin position="451"/>
        <end position="473"/>
    </location>
</feature>
<dbReference type="Proteomes" id="UP001062776">
    <property type="component" value="Unassembled WGS sequence"/>
</dbReference>
<evidence type="ECO:0008006" key="4">
    <source>
        <dbReference type="Google" id="ProtNLM"/>
    </source>
</evidence>
<gene>
    <name evidence="2" type="ORF">AA0535_2531</name>
</gene>
<protein>
    <recommendedName>
        <fullName evidence="4">DUF2142 domain-containing protein</fullName>
    </recommendedName>
</protein>
<keyword evidence="3" id="KW-1185">Reference proteome</keyword>
<comment type="caution">
    <text evidence="2">The sequence shown here is derived from an EMBL/GenBank/DDBJ whole genome shotgun (WGS) entry which is preliminary data.</text>
</comment>
<keyword evidence="1" id="KW-1133">Transmembrane helix</keyword>
<proteinExistence type="predicted"/>
<reference evidence="2" key="1">
    <citation type="submission" date="2013-04" db="EMBL/GenBank/DDBJ databases">
        <title>The genome sequencing project of 58 acetic acid bacteria.</title>
        <authorList>
            <person name="Okamoto-Kainuma A."/>
            <person name="Ishikawa M."/>
            <person name="Umino S."/>
            <person name="Koizumi Y."/>
            <person name="Shiwa Y."/>
            <person name="Yoshikawa H."/>
            <person name="Matsutani M."/>
            <person name="Matsushita K."/>
        </authorList>
    </citation>
    <scope>NUCLEOTIDE SEQUENCE</scope>
    <source>
        <strain evidence="2">NRIC 0535</strain>
    </source>
</reference>
<evidence type="ECO:0000313" key="2">
    <source>
        <dbReference type="EMBL" id="GBQ92372.1"/>
    </source>
</evidence>
<feature type="transmembrane region" description="Helical" evidence="1">
    <location>
        <begin position="210"/>
        <end position="227"/>
    </location>
</feature>
<feature type="transmembrane region" description="Helical" evidence="1">
    <location>
        <begin position="29"/>
        <end position="47"/>
    </location>
</feature>
<feature type="transmembrane region" description="Helical" evidence="1">
    <location>
        <begin position="160"/>
        <end position="181"/>
    </location>
</feature>
<accession>A0ABQ0Q5G3</accession>
<dbReference type="RefSeq" id="WP_264816885.1">
    <property type="nucleotide sequence ID" value="NZ_BAPV01000057.1"/>
</dbReference>
<feature type="transmembrane region" description="Helical" evidence="1">
    <location>
        <begin position="386"/>
        <end position="408"/>
    </location>
</feature>
<sequence length="477" mass="52184">MARFVYSVSSYGGSVLLHHLRSVLPQSPARLYLFFASLMALSCVLLIPPGQMPDERNHFARVTQISEGGIVGIKNGPNESGGYLPQGFPQEPELLDALRFHPEAKVNLAQLEALSARHWTNRRGWASFGNTSIYAPVTYMPAALVTFVARHTRAGIIQTLYAVHVVNALLTIVLCGLGIALARRGRFYLLILSSLPMVMGLAASSSQDGVLFGLAVLTASLLTRLSPEEPGSNRFWIGVGFVFAVLTISKPPLLLCSLIPLGLGYSKRRLVLGAPFVMSLFGFLLWQHFGLDPAKVQFLEGSGVSDRGQIHWVITHPLALPGLAYRTLQTHLMHLVREFIGVLGWLDTMMPQFFYRTVYLGMLCCMALGAYGALRSREQRQTLAGTLITLTAILLAVGAVFFSLYVIWTPVGAPVIDGVQGRYFLPIAPFLAVAFPAAASNRLEKRSRGHMALMVVLAAFLTLDLVVLSTTLATRYW</sequence>
<feature type="transmembrane region" description="Helical" evidence="1">
    <location>
        <begin position="420"/>
        <end position="439"/>
    </location>
</feature>
<dbReference type="Pfam" id="PF09913">
    <property type="entry name" value="DUF2142"/>
    <property type="match status" value="1"/>
</dbReference>
<feature type="transmembrane region" description="Helical" evidence="1">
    <location>
        <begin position="270"/>
        <end position="289"/>
    </location>
</feature>
<evidence type="ECO:0000256" key="1">
    <source>
        <dbReference type="SAM" id="Phobius"/>
    </source>
</evidence>